<feature type="region of interest" description="Disordered" evidence="12">
    <location>
        <begin position="141"/>
        <end position="194"/>
    </location>
</feature>
<comment type="caution">
    <text evidence="14">The sequence shown here is derived from an EMBL/GenBank/DDBJ whole genome shotgun (WGS) entry which is preliminary data.</text>
</comment>
<feature type="binding site" evidence="9">
    <location>
        <position position="232"/>
    </location>
    <ligand>
        <name>substrate</name>
    </ligand>
</feature>
<gene>
    <name evidence="14" type="ORF">DV20_17205</name>
</gene>
<evidence type="ECO:0000256" key="6">
    <source>
        <dbReference type="ARBA" id="ARBA00023295"/>
    </source>
</evidence>
<comment type="similarity">
    <text evidence="11">Belongs to the glycosyl hydrolase family 6.</text>
</comment>
<feature type="compositionally biased region" description="Low complexity" evidence="12">
    <location>
        <begin position="144"/>
        <end position="179"/>
    </location>
</feature>
<dbReference type="Pfam" id="PF01341">
    <property type="entry name" value="Glyco_hydro_6"/>
    <property type="match status" value="1"/>
</dbReference>
<dbReference type="Proteomes" id="UP000027345">
    <property type="component" value="Unassembled WGS sequence"/>
</dbReference>
<evidence type="ECO:0000256" key="1">
    <source>
        <dbReference type="ARBA" id="ARBA00022729"/>
    </source>
</evidence>
<dbReference type="InterPro" id="IPR001919">
    <property type="entry name" value="CBD2"/>
</dbReference>
<evidence type="ECO:0000259" key="13">
    <source>
        <dbReference type="PROSITE" id="PS51173"/>
    </source>
</evidence>
<keyword evidence="15" id="KW-1185">Reference proteome</keyword>
<dbReference type="EMBL" id="JMQI01000031">
    <property type="protein sequence ID" value="KDN20955.1"/>
    <property type="molecule type" value="Genomic_DNA"/>
</dbReference>
<evidence type="ECO:0000256" key="4">
    <source>
        <dbReference type="ARBA" id="ARBA00023157"/>
    </source>
</evidence>
<keyword evidence="2 11" id="KW-0378">Hydrolase</keyword>
<keyword evidence="4" id="KW-1015">Disulfide bond</keyword>
<evidence type="ECO:0000256" key="12">
    <source>
        <dbReference type="SAM" id="MobiDB-lite"/>
    </source>
</evidence>
<feature type="active site" description="Proton donor" evidence="8">
    <location>
        <position position="325"/>
    </location>
</feature>
<keyword evidence="7 11" id="KW-0624">Polysaccharide degradation</keyword>
<dbReference type="PANTHER" id="PTHR34876">
    <property type="match status" value="1"/>
</dbReference>
<dbReference type="RefSeq" id="WP_200876446.1">
    <property type="nucleotide sequence ID" value="NZ_JMQI01000031.1"/>
</dbReference>
<dbReference type="GO" id="GO:0004553">
    <property type="term" value="F:hydrolase activity, hydrolyzing O-glycosyl compounds"/>
    <property type="evidence" value="ECO:0007669"/>
    <property type="project" value="InterPro"/>
</dbReference>
<evidence type="ECO:0000256" key="3">
    <source>
        <dbReference type="ARBA" id="ARBA00023001"/>
    </source>
</evidence>
<reference evidence="14 15" key="1">
    <citation type="submission" date="2014-05" db="EMBL/GenBank/DDBJ databases">
        <title>Draft genome sequence of Amycolatopsis rifamycinica DSM 46095.</title>
        <authorList>
            <person name="Lal R."/>
            <person name="Saxena A."/>
            <person name="Kumari R."/>
            <person name="Mukherjee U."/>
            <person name="Singh P."/>
            <person name="Sangwan N."/>
            <person name="Mahato N.K."/>
        </authorList>
    </citation>
    <scope>NUCLEOTIDE SEQUENCE [LARGE SCALE GENOMIC DNA]</scope>
    <source>
        <strain evidence="14 15">DSM 46095</strain>
    </source>
</reference>
<feature type="binding site" evidence="9">
    <location>
        <position position="538"/>
    </location>
    <ligand>
        <name>substrate</name>
    </ligand>
</feature>
<dbReference type="GO" id="GO:0030245">
    <property type="term" value="P:cellulose catabolic process"/>
    <property type="evidence" value="ECO:0007669"/>
    <property type="project" value="UniProtKB-KW"/>
</dbReference>
<feature type="chain" id="PRO_5005103160" description="Glucanase" evidence="11">
    <location>
        <begin position="40"/>
        <end position="607"/>
    </location>
</feature>
<dbReference type="PRINTS" id="PR00733">
    <property type="entry name" value="GLHYDRLASE6"/>
</dbReference>
<protein>
    <recommendedName>
        <fullName evidence="11">Glucanase</fullName>
        <ecNumber evidence="11">3.2.1.-</ecNumber>
    </recommendedName>
</protein>
<dbReference type="PROSITE" id="PS51173">
    <property type="entry name" value="CBM2"/>
    <property type="match status" value="1"/>
</dbReference>
<name>A0A066U1H4_9PSEU</name>
<dbReference type="SUPFAM" id="SSF49384">
    <property type="entry name" value="Carbohydrate-binding domain"/>
    <property type="match status" value="1"/>
</dbReference>
<feature type="domain" description="CBM2" evidence="13">
    <location>
        <begin position="36"/>
        <end position="144"/>
    </location>
</feature>
<evidence type="ECO:0000256" key="2">
    <source>
        <dbReference type="ARBA" id="ARBA00022801"/>
    </source>
</evidence>
<keyword evidence="6 11" id="KW-0326">Glycosidase</keyword>
<dbReference type="Gene3D" id="3.20.20.40">
    <property type="entry name" value="1, 4-beta cellobiohydrolase"/>
    <property type="match status" value="1"/>
</dbReference>
<dbReference type="InterPro" id="IPR008965">
    <property type="entry name" value="CBM2/CBM3_carb-bd_dom_sf"/>
</dbReference>
<evidence type="ECO:0000256" key="11">
    <source>
        <dbReference type="RuleBase" id="RU361186"/>
    </source>
</evidence>
<dbReference type="InterPro" id="IPR012291">
    <property type="entry name" value="CBM2_carb-bd_dom_sf"/>
</dbReference>
<dbReference type="PANTHER" id="PTHR34876:SF4">
    <property type="entry name" value="1,4-BETA-D-GLUCAN CELLOBIOHYDROLASE C-RELATED"/>
    <property type="match status" value="1"/>
</dbReference>
<evidence type="ECO:0000256" key="5">
    <source>
        <dbReference type="ARBA" id="ARBA00023277"/>
    </source>
</evidence>
<keyword evidence="3 11" id="KW-0136">Cellulose degradation</keyword>
<dbReference type="SMART" id="SM00637">
    <property type="entry name" value="CBD_II"/>
    <property type="match status" value="1"/>
</dbReference>
<sequence length="607" mass="63279">MRSEFWSAKRKSRLAVASSVTAAAMTAGLLVAGGSPAGAATGCKVTYTVNQWDTGFTANIAVTNLGDAVSSWNVEWDFGGNQQVQQGWSATFSQSGKHVSAKNPSWGGSLGSNATASFGFNGSYSGTNDIPTSFSLNGAHCDGTPTTTTPTTPTTVTTTPTTSTTPTTPTTPTTVTTTPQPGTHVENPYVGSKGYVNPDWSSQVSAAAAAKGGTLGAQMAKVANTSTAVWLDRIAAIEGTSSARGLRGHLDAALSQASGGTPVTIQVVVYDLPNRDCAALASNGELKASQNGLARYKSEYIDPIASILSDAKYAPLRIVTIVEPDSLPNLITNTSMATCAEAQSTGVYTQGIQYALNKLHAISNVYNYLDIAHSAWLGWDSNFGPFVNLVKQTLQGTTAGVNSIDGFISSTANYTPLTEPNLPDPNLTVGGQQLKSAKFYQWNPYFAEIPFATAMYNAFVAAGLPSGIGMLVDTSRNGWGGSARPTGASGSTVDAYVDSGRIDRRLHRGNWCNQSGAGLGVRPTAAPAAHFDAYVWVKPPGESDGASQQIPNDEGKGADPMCDPTFHGSEQANGGNLTGALPNAPLSGKWFEAQFEQLVQNAYPPVQ</sequence>
<evidence type="ECO:0000313" key="14">
    <source>
        <dbReference type="EMBL" id="KDN20955.1"/>
    </source>
</evidence>
<feature type="binding site" evidence="9">
    <location>
        <position position="373"/>
    </location>
    <ligand>
        <name>substrate</name>
    </ligand>
</feature>
<feature type="binding site" evidence="9">
    <location>
        <position position="511"/>
    </location>
    <ligand>
        <name>substrate</name>
    </ligand>
</feature>
<keyword evidence="5 11" id="KW-0119">Carbohydrate metabolism</keyword>
<dbReference type="EC" id="3.2.1.-" evidence="11"/>
<organism evidence="14 15">
    <name type="scientific">Amycolatopsis rifamycinica</name>
    <dbReference type="NCBI Taxonomy" id="287986"/>
    <lineage>
        <taxon>Bacteria</taxon>
        <taxon>Bacillati</taxon>
        <taxon>Actinomycetota</taxon>
        <taxon>Actinomycetes</taxon>
        <taxon>Pseudonocardiales</taxon>
        <taxon>Pseudonocardiaceae</taxon>
        <taxon>Amycolatopsis</taxon>
    </lineage>
</organism>
<accession>A0A066U1H4</accession>
<feature type="binding site" evidence="9">
    <location>
        <position position="413"/>
    </location>
    <ligand>
        <name>substrate</name>
    </ligand>
</feature>
<dbReference type="Pfam" id="PF00553">
    <property type="entry name" value="CBM_2"/>
    <property type="match status" value="1"/>
</dbReference>
<dbReference type="eggNOG" id="COG5297">
    <property type="taxonomic scope" value="Bacteria"/>
</dbReference>
<dbReference type="SUPFAM" id="SSF51989">
    <property type="entry name" value="Glycosyl hydrolases family 6, cellulases"/>
    <property type="match status" value="1"/>
</dbReference>
<dbReference type="AlphaFoldDB" id="A0A066U1H4"/>
<dbReference type="PROSITE" id="PS00655">
    <property type="entry name" value="GLYCOSYL_HYDROL_F6_1"/>
    <property type="match status" value="1"/>
</dbReference>
<dbReference type="InterPro" id="IPR036434">
    <property type="entry name" value="Beta_cellobiohydrolase_sf"/>
</dbReference>
<feature type="binding site" evidence="9">
    <location>
        <position position="376"/>
    </location>
    <ligand>
        <name>substrate</name>
    </ligand>
</feature>
<proteinExistence type="inferred from homology"/>
<keyword evidence="1 11" id="KW-0732">Signal</keyword>
<feature type="binding site" evidence="9">
    <location>
        <position position="542"/>
    </location>
    <ligand>
        <name>substrate</name>
    </ligand>
</feature>
<evidence type="ECO:0000313" key="15">
    <source>
        <dbReference type="Proteomes" id="UP000027345"/>
    </source>
</evidence>
<evidence type="ECO:0000256" key="8">
    <source>
        <dbReference type="PIRSR" id="PIRSR001100-1"/>
    </source>
</evidence>
<dbReference type="PIRSF" id="PIRSF001100">
    <property type="entry name" value="Beta_cellobiohydrolase"/>
    <property type="match status" value="1"/>
</dbReference>
<evidence type="ECO:0000256" key="7">
    <source>
        <dbReference type="ARBA" id="ARBA00023326"/>
    </source>
</evidence>
<feature type="active site" description="Proton acceptor" evidence="8">
    <location>
        <position position="544"/>
    </location>
</feature>
<dbReference type="InterPro" id="IPR001524">
    <property type="entry name" value="Glyco_hydro_6_CS"/>
</dbReference>
<dbReference type="Gene3D" id="2.60.40.290">
    <property type="match status" value="1"/>
</dbReference>
<evidence type="ECO:0000256" key="10">
    <source>
        <dbReference type="PROSITE-ProRule" id="PRU10056"/>
    </source>
</evidence>
<dbReference type="STRING" id="287986.DV20_17205"/>
<evidence type="ECO:0000256" key="9">
    <source>
        <dbReference type="PIRSR" id="PIRSR001100-2"/>
    </source>
</evidence>
<feature type="active site" evidence="10">
    <location>
        <position position="276"/>
    </location>
</feature>
<dbReference type="GO" id="GO:0030247">
    <property type="term" value="F:polysaccharide binding"/>
    <property type="evidence" value="ECO:0007669"/>
    <property type="project" value="UniProtKB-UniRule"/>
</dbReference>
<feature type="signal peptide" evidence="11">
    <location>
        <begin position="1"/>
        <end position="39"/>
    </location>
</feature>
<feature type="binding site" evidence="9">
    <location>
        <position position="230"/>
    </location>
    <ligand>
        <name>substrate</name>
    </ligand>
</feature>
<dbReference type="InterPro" id="IPR016288">
    <property type="entry name" value="Beta_cellobiohydrolase"/>
</dbReference>